<accession>A0ACC1NR94</accession>
<reference evidence="1" key="1">
    <citation type="submission" date="2022-08" db="EMBL/GenBank/DDBJ databases">
        <title>Genome Sequence of Lecanicillium fungicola.</title>
        <authorList>
            <person name="Buettner E."/>
        </authorList>
    </citation>
    <scope>NUCLEOTIDE SEQUENCE</scope>
    <source>
        <strain evidence="1">Babe33</strain>
    </source>
</reference>
<protein>
    <submittedName>
        <fullName evidence="1">Uncharacterized protein</fullName>
    </submittedName>
</protein>
<sequence length="545" mass="60440">MKSQLVLASAAGFVGPATSVDVSLPLPPMGFNNWARFTTNINQDIFVNAANAMARNGMLKAGYNRLNLDDAWSTHQRAPNGSMVWDEQKFPKGLVWLADFMKERGFIPGIYSDSGTLSCGQYPATFGYESIDLQTFSDWGYEYLKLDGCNVPGDDEASYHKVYELWHQLLEKFPKPVVFSDSAPAYFSGADNLTDWYTVMGWAQQIGQLARHSADIINYDTNGNAWGSLMYNYHQHVRLARYQRPGFFNDPDFLNIDHPNYTYEEKKSHMALWSSFSAPLIVSADIPNLKKEELEILLNKDLIEINQDPLIQQATLVSSSTDWEVLTKNLHNGDRVVTILNKAKQPGDLSVSWARAGIQTDRVSPNTELNVKDLWTGKSEKVKLSAGGITAKNVPSHGTFVYRVSGAMGGSARPIVLPTGLIFNTFSMKCLTDDKSGKVTWKTCDSSDGQTWNVRADGHINSLLRPDECLVDAQGKILSRHSGCHSDAWKYYNGGNLVNANSNHCLTEEIDGTATAVDCGYETNEQVVGLPVGAEVIEINYATRN</sequence>
<evidence type="ECO:0000313" key="2">
    <source>
        <dbReference type="Proteomes" id="UP001143910"/>
    </source>
</evidence>
<proteinExistence type="predicted"/>
<name>A0ACC1NR94_9HYPO</name>
<evidence type="ECO:0000313" key="1">
    <source>
        <dbReference type="EMBL" id="KAJ2981437.1"/>
    </source>
</evidence>
<gene>
    <name evidence="1" type="ORF">NQ176_g2025</name>
</gene>
<keyword evidence="2" id="KW-1185">Reference proteome</keyword>
<organism evidence="1 2">
    <name type="scientific">Zarea fungicola</name>
    <dbReference type="NCBI Taxonomy" id="93591"/>
    <lineage>
        <taxon>Eukaryota</taxon>
        <taxon>Fungi</taxon>
        <taxon>Dikarya</taxon>
        <taxon>Ascomycota</taxon>
        <taxon>Pezizomycotina</taxon>
        <taxon>Sordariomycetes</taxon>
        <taxon>Hypocreomycetidae</taxon>
        <taxon>Hypocreales</taxon>
        <taxon>Cordycipitaceae</taxon>
        <taxon>Zarea</taxon>
    </lineage>
</organism>
<dbReference type="EMBL" id="JANJQO010000131">
    <property type="protein sequence ID" value="KAJ2981437.1"/>
    <property type="molecule type" value="Genomic_DNA"/>
</dbReference>
<dbReference type="Proteomes" id="UP001143910">
    <property type="component" value="Unassembled WGS sequence"/>
</dbReference>
<comment type="caution">
    <text evidence="1">The sequence shown here is derived from an EMBL/GenBank/DDBJ whole genome shotgun (WGS) entry which is preliminary data.</text>
</comment>